<evidence type="ECO:0000313" key="4">
    <source>
        <dbReference type="WBParaSite" id="TASK_0000313101-mRNA-1"/>
    </source>
</evidence>
<feature type="compositionally biased region" description="Polar residues" evidence="1">
    <location>
        <begin position="12"/>
        <end position="21"/>
    </location>
</feature>
<evidence type="ECO:0000313" key="3">
    <source>
        <dbReference type="Proteomes" id="UP000282613"/>
    </source>
</evidence>
<dbReference type="EMBL" id="UYRS01006051">
    <property type="protein sequence ID" value="VDK27390.1"/>
    <property type="molecule type" value="Genomic_DNA"/>
</dbReference>
<dbReference type="Proteomes" id="UP000282613">
    <property type="component" value="Unassembled WGS sequence"/>
</dbReference>
<feature type="compositionally biased region" description="Basic residues" evidence="1">
    <location>
        <begin position="1"/>
        <end position="11"/>
    </location>
</feature>
<evidence type="ECO:0000256" key="1">
    <source>
        <dbReference type="SAM" id="MobiDB-lite"/>
    </source>
</evidence>
<evidence type="ECO:0000313" key="2">
    <source>
        <dbReference type="EMBL" id="VDK27390.1"/>
    </source>
</evidence>
<keyword evidence="3" id="KW-1185">Reference proteome</keyword>
<protein>
    <submittedName>
        <fullName evidence="2 4">Uncharacterized protein</fullName>
    </submittedName>
</protein>
<organism evidence="4">
    <name type="scientific">Taenia asiatica</name>
    <name type="common">Asian tapeworm</name>
    <dbReference type="NCBI Taxonomy" id="60517"/>
    <lineage>
        <taxon>Eukaryota</taxon>
        <taxon>Metazoa</taxon>
        <taxon>Spiralia</taxon>
        <taxon>Lophotrochozoa</taxon>
        <taxon>Platyhelminthes</taxon>
        <taxon>Cestoda</taxon>
        <taxon>Eucestoda</taxon>
        <taxon>Cyclophyllidea</taxon>
        <taxon>Taeniidae</taxon>
        <taxon>Taenia</taxon>
    </lineage>
</organism>
<sequence>MTLTHHDRRARVTSTPTNSPAQIHRPHQTSVENERLLLTTSSQANLMRIAWLRSRDAYKVPHLSAGVDDSNHLTTAACPTFVAIVRALER</sequence>
<gene>
    <name evidence="2" type="ORF">TASK_LOCUS3132</name>
</gene>
<accession>A0A0R3W0D7</accession>
<feature type="region of interest" description="Disordered" evidence="1">
    <location>
        <begin position="1"/>
        <end position="30"/>
    </location>
</feature>
<dbReference type="WBParaSite" id="TASK_0000313101-mRNA-1">
    <property type="protein sequence ID" value="TASK_0000313101-mRNA-1"/>
    <property type="gene ID" value="TASK_0000313101"/>
</dbReference>
<proteinExistence type="predicted"/>
<name>A0A0R3W0D7_TAEAS</name>
<reference evidence="2 3" key="2">
    <citation type="submission" date="2018-11" db="EMBL/GenBank/DDBJ databases">
        <authorList>
            <consortium name="Pathogen Informatics"/>
        </authorList>
    </citation>
    <scope>NUCLEOTIDE SEQUENCE [LARGE SCALE GENOMIC DNA]</scope>
</reference>
<reference evidence="4" key="1">
    <citation type="submission" date="2017-02" db="UniProtKB">
        <authorList>
            <consortium name="WormBaseParasite"/>
        </authorList>
    </citation>
    <scope>IDENTIFICATION</scope>
</reference>
<dbReference type="AlphaFoldDB" id="A0A0R3W0D7"/>